<evidence type="ECO:0000313" key="1">
    <source>
        <dbReference type="EMBL" id="PZR12879.1"/>
    </source>
</evidence>
<dbReference type="Pfam" id="PF04392">
    <property type="entry name" value="ABC_sub_bind"/>
    <property type="match status" value="1"/>
</dbReference>
<evidence type="ECO:0000313" key="2">
    <source>
        <dbReference type="Proteomes" id="UP000249061"/>
    </source>
</evidence>
<accession>A0A2W5TBK5</accession>
<dbReference type="InterPro" id="IPR007487">
    <property type="entry name" value="ABC_transpt-TYRBP-like"/>
</dbReference>
<gene>
    <name evidence="1" type="ORF">DI536_14215</name>
</gene>
<reference evidence="1 2" key="1">
    <citation type="submission" date="2017-08" db="EMBL/GenBank/DDBJ databases">
        <title>Infants hospitalized years apart are colonized by the same room-sourced microbial strains.</title>
        <authorList>
            <person name="Brooks B."/>
            <person name="Olm M.R."/>
            <person name="Firek B.A."/>
            <person name="Baker R."/>
            <person name="Thomas B.C."/>
            <person name="Morowitz M.J."/>
            <person name="Banfield J.F."/>
        </authorList>
    </citation>
    <scope>NUCLEOTIDE SEQUENCE [LARGE SCALE GENOMIC DNA]</scope>
    <source>
        <strain evidence="1">S2_003_000_R2_14</strain>
    </source>
</reference>
<dbReference type="PANTHER" id="PTHR35271:SF1">
    <property type="entry name" value="ABC TRANSPORTER, SUBSTRATE-BINDING LIPOPROTEIN"/>
    <property type="match status" value="1"/>
</dbReference>
<name>A0A2W5TBK5_9BACT</name>
<comment type="caution">
    <text evidence="1">The sequence shown here is derived from an EMBL/GenBank/DDBJ whole genome shotgun (WGS) entry which is preliminary data.</text>
</comment>
<sequence length="329" mass="34691">MLGAEERRFVRQVHRGGFPMLRRSALIVALLASFVSFAERPRVVVVKSSSLTAYAQVVAGFSAEVKAQVEEVTLEDGADAAAAAFKKIASNKPALVLAIGPAAAVGARRQFSDVPVLFAMVPYYEKYELEGQNTTGIALTSDLALELSALRATLPKARRVGVLQDPRYSKPFVDGANSAAQARGLKIVPLDIDSPSKVDKVLSSAKGQIDALVIVSDKTVGNATVVERLLQWSQDEKIPAIGLAPAQVKQGALFALAPAPLSIGQQAGRLANRVLVEKVDPGALAVANPEGLELNVNLSTAKKLGAAEAFVMDAVTFAARQSLTVKVVE</sequence>
<dbReference type="Proteomes" id="UP000249061">
    <property type="component" value="Unassembled WGS sequence"/>
</dbReference>
<dbReference type="PANTHER" id="PTHR35271">
    <property type="entry name" value="ABC TRANSPORTER, SUBSTRATE-BINDING LIPOPROTEIN-RELATED"/>
    <property type="match status" value="1"/>
</dbReference>
<dbReference type="EMBL" id="QFQP01000011">
    <property type="protein sequence ID" value="PZR12879.1"/>
    <property type="molecule type" value="Genomic_DNA"/>
</dbReference>
<proteinExistence type="predicted"/>
<protein>
    <submittedName>
        <fullName evidence="1">ABC transporter substrate-binding protein</fullName>
    </submittedName>
</protein>
<organism evidence="1 2">
    <name type="scientific">Archangium gephyra</name>
    <dbReference type="NCBI Taxonomy" id="48"/>
    <lineage>
        <taxon>Bacteria</taxon>
        <taxon>Pseudomonadati</taxon>
        <taxon>Myxococcota</taxon>
        <taxon>Myxococcia</taxon>
        <taxon>Myxococcales</taxon>
        <taxon>Cystobacterineae</taxon>
        <taxon>Archangiaceae</taxon>
        <taxon>Archangium</taxon>
    </lineage>
</organism>
<dbReference type="Gene3D" id="3.40.50.2300">
    <property type="match status" value="2"/>
</dbReference>
<dbReference type="AlphaFoldDB" id="A0A2W5TBK5"/>